<dbReference type="EMBL" id="CASHSV030000055">
    <property type="protein sequence ID" value="CAJ2644976.1"/>
    <property type="molecule type" value="Genomic_DNA"/>
</dbReference>
<reference evidence="1" key="1">
    <citation type="submission" date="2023-10" db="EMBL/GenBank/DDBJ databases">
        <authorList>
            <person name="Rodriguez Cubillos JULIANA M."/>
            <person name="De Vega J."/>
        </authorList>
    </citation>
    <scope>NUCLEOTIDE SEQUENCE</scope>
</reference>
<organism evidence="1 2">
    <name type="scientific">Trifolium pratense</name>
    <name type="common">Red clover</name>
    <dbReference type="NCBI Taxonomy" id="57577"/>
    <lineage>
        <taxon>Eukaryota</taxon>
        <taxon>Viridiplantae</taxon>
        <taxon>Streptophyta</taxon>
        <taxon>Embryophyta</taxon>
        <taxon>Tracheophyta</taxon>
        <taxon>Spermatophyta</taxon>
        <taxon>Magnoliopsida</taxon>
        <taxon>eudicotyledons</taxon>
        <taxon>Gunneridae</taxon>
        <taxon>Pentapetalae</taxon>
        <taxon>rosids</taxon>
        <taxon>fabids</taxon>
        <taxon>Fabales</taxon>
        <taxon>Fabaceae</taxon>
        <taxon>Papilionoideae</taxon>
        <taxon>50 kb inversion clade</taxon>
        <taxon>NPAAA clade</taxon>
        <taxon>Hologalegina</taxon>
        <taxon>IRL clade</taxon>
        <taxon>Trifolieae</taxon>
        <taxon>Trifolium</taxon>
    </lineage>
</organism>
<sequence>MASSSHFNNDIEDAAPPASPRLSPALIPDHQALPESDPRDGQEISWTSEDGDLVVLTEKQAGKRPQSEQGKSAETDLSAASVTNAELASLIAALKQTTEALQGQNRRMDEQNARLDRLERKQRFSRNNSPPRRTPASQSPPRQEVVRQRRPALERIEQPTKKRDHVSPPREGISSPIVKKGKTPKTEAVLDAIFQGDNESLRSFIERFNKEAVQVETTDDMKKYLLQRGLRPNTDFAKAVGIEKPRTFSDLLLKSQPYIQYEEQQAADAARYGRAGNSQPAPRSNAEQPSRGGGRRRGERPREPRGPPSTGNAPRAEAAETSNTEEAAPERSGHKPVALAISRTEDFFVPDYLDDTYVAPTMSKWDALAHAMVISGGGFDKQSVGSIKRKFEELLDGSSNMSATLDKPKGQSRPISFYMEELPGGAANSQIPLLIRADMANMDVRRSPLAPKKLQKQSR</sequence>
<evidence type="ECO:0000313" key="2">
    <source>
        <dbReference type="Proteomes" id="UP001177021"/>
    </source>
</evidence>
<name>A0ACB0JIQ3_TRIPR</name>
<evidence type="ECO:0000313" key="1">
    <source>
        <dbReference type="EMBL" id="CAJ2644976.1"/>
    </source>
</evidence>
<accession>A0ACB0JIQ3</accession>
<dbReference type="Proteomes" id="UP001177021">
    <property type="component" value="Unassembled WGS sequence"/>
</dbReference>
<comment type="caution">
    <text evidence="1">The sequence shown here is derived from an EMBL/GenBank/DDBJ whole genome shotgun (WGS) entry which is preliminary data.</text>
</comment>
<keyword evidence="2" id="KW-1185">Reference proteome</keyword>
<proteinExistence type="predicted"/>
<gene>
    <name evidence="1" type="ORF">MILVUS5_LOCUS13924</name>
</gene>
<protein>
    <submittedName>
        <fullName evidence="1">Uncharacterized protein</fullName>
    </submittedName>
</protein>